<dbReference type="InterPro" id="IPR050334">
    <property type="entry name" value="Molybdenum_import_ModC"/>
</dbReference>
<dbReference type="SUPFAM" id="SSF52540">
    <property type="entry name" value="P-loop containing nucleoside triphosphate hydrolases"/>
    <property type="match status" value="1"/>
</dbReference>
<accession>A0ABZ0PV17</accession>
<keyword evidence="13" id="KW-1185">Reference proteome</keyword>
<evidence type="ECO:0000256" key="3">
    <source>
        <dbReference type="ARBA" id="ARBA00022505"/>
    </source>
</evidence>
<name>A0ABZ0PV17_9PSED</name>
<evidence type="ECO:0000256" key="7">
    <source>
        <dbReference type="ARBA" id="ARBA00022967"/>
    </source>
</evidence>
<keyword evidence="4" id="KW-0997">Cell inner membrane</keyword>
<feature type="domain" description="Mop" evidence="11">
    <location>
        <begin position="314"/>
        <end position="381"/>
    </location>
</feature>
<reference evidence="12 13" key="1">
    <citation type="submission" date="2023-11" db="EMBL/GenBank/DDBJ databases">
        <title>Complete genome of Pseudomonas benzenivorans BA3361.</title>
        <authorList>
            <person name="Shin S.Y."/>
            <person name="Song J."/>
            <person name="Kang H."/>
        </authorList>
    </citation>
    <scope>NUCLEOTIDE SEQUENCE [LARGE SCALE GENOMIC DNA]</scope>
    <source>
        <strain evidence="12 13">HNIBRBA3361</strain>
    </source>
</reference>
<evidence type="ECO:0000256" key="4">
    <source>
        <dbReference type="ARBA" id="ARBA00022519"/>
    </source>
</evidence>
<dbReference type="PANTHER" id="PTHR43514">
    <property type="entry name" value="ABC TRANSPORTER I FAMILY MEMBER 10"/>
    <property type="match status" value="1"/>
</dbReference>
<dbReference type="PROSITE" id="PS51866">
    <property type="entry name" value="MOP"/>
    <property type="match status" value="1"/>
</dbReference>
<gene>
    <name evidence="12" type="primary">modC</name>
    <name evidence="12" type="ORF">SBP02_19940</name>
</gene>
<dbReference type="SUPFAM" id="SSF50331">
    <property type="entry name" value="MOP-like"/>
    <property type="match status" value="1"/>
</dbReference>
<evidence type="ECO:0000256" key="1">
    <source>
        <dbReference type="ARBA" id="ARBA00022448"/>
    </source>
</evidence>
<keyword evidence="7" id="KW-1278">Translocase</keyword>
<dbReference type="InterPro" id="IPR003439">
    <property type="entry name" value="ABC_transporter-like_ATP-bd"/>
</dbReference>
<dbReference type="SMART" id="SM00382">
    <property type="entry name" value="AAA"/>
    <property type="match status" value="1"/>
</dbReference>
<keyword evidence="2" id="KW-1003">Cell membrane</keyword>
<dbReference type="InterPro" id="IPR027417">
    <property type="entry name" value="P-loop_NTPase"/>
</dbReference>
<dbReference type="GO" id="GO:0005524">
    <property type="term" value="F:ATP binding"/>
    <property type="evidence" value="ECO:0007669"/>
    <property type="project" value="UniProtKB-KW"/>
</dbReference>
<evidence type="ECO:0000259" key="11">
    <source>
        <dbReference type="PROSITE" id="PS51866"/>
    </source>
</evidence>
<feature type="domain" description="ABC transporter" evidence="10">
    <location>
        <begin position="16"/>
        <end position="253"/>
    </location>
</feature>
<dbReference type="Gene3D" id="3.40.50.300">
    <property type="entry name" value="P-loop containing nucleotide triphosphate hydrolases"/>
    <property type="match status" value="1"/>
</dbReference>
<dbReference type="Proteomes" id="UP001305928">
    <property type="component" value="Chromosome"/>
</dbReference>
<keyword evidence="8" id="KW-0472">Membrane</keyword>
<dbReference type="PROSITE" id="PS50893">
    <property type="entry name" value="ABC_TRANSPORTER_2"/>
    <property type="match status" value="1"/>
</dbReference>
<dbReference type="InterPro" id="IPR011868">
    <property type="entry name" value="ModC_ABC_ATP-bd"/>
</dbReference>
<evidence type="ECO:0000256" key="5">
    <source>
        <dbReference type="ARBA" id="ARBA00022741"/>
    </source>
</evidence>
<dbReference type="Pfam" id="PF00005">
    <property type="entry name" value="ABC_tran"/>
    <property type="match status" value="1"/>
</dbReference>
<dbReference type="InterPro" id="IPR017871">
    <property type="entry name" value="ABC_transporter-like_CS"/>
</dbReference>
<dbReference type="NCBIfam" id="TIGR02142">
    <property type="entry name" value="modC_ABC"/>
    <property type="match status" value="1"/>
</dbReference>
<dbReference type="Pfam" id="PF03459">
    <property type="entry name" value="TOBE"/>
    <property type="match status" value="1"/>
</dbReference>
<dbReference type="PANTHER" id="PTHR43514:SF10">
    <property type="entry name" value="MOLYBDENUM IMPORT ATP-BINDING PROTEIN MODC 2"/>
    <property type="match status" value="1"/>
</dbReference>
<sequence>MSWRPRARDAVTAAAADGDGLIQARFRIEHPGFALDLDLRLPGRGISALFGPSGSGKTSCLRCFAGLERPTEGYLRVNGELWQDSAGGHFLAPHRRPLGYVFQDANLFPHLSVRGNLEFGLKRIAAGERRVRLEQAAELLGIAGLLERMPARLSGGERQRVGIARALLTSPRLLLMDEPLASLDHRRKQEVLPYLERLHRELETPILYVSHAPDEVARLADHLVVLEQGRVQASGPLKETLLRADLPFILEDDAEAVVEGRVCAYDPAYRLLSLELGGGEARLQLSHGPLPAGQRVRIKVKARDVSLSLNRAEGSSLLNLLPARVEHWLVLDEQAQVLVNLRVGDERLIARITRYSFDRLGIHRQQGLWLQIKSVSLLASD</sequence>
<evidence type="ECO:0000313" key="13">
    <source>
        <dbReference type="Proteomes" id="UP001305928"/>
    </source>
</evidence>
<evidence type="ECO:0000256" key="9">
    <source>
        <dbReference type="PROSITE-ProRule" id="PRU01213"/>
    </source>
</evidence>
<dbReference type="EMBL" id="CP137892">
    <property type="protein sequence ID" value="WPC04997.1"/>
    <property type="molecule type" value="Genomic_DNA"/>
</dbReference>
<dbReference type="InterPro" id="IPR005116">
    <property type="entry name" value="Transp-assoc_OB_typ1"/>
</dbReference>
<organism evidence="12 13">
    <name type="scientific">Pseudomonas benzenivorans</name>
    <dbReference type="NCBI Taxonomy" id="556533"/>
    <lineage>
        <taxon>Bacteria</taxon>
        <taxon>Pseudomonadati</taxon>
        <taxon>Pseudomonadota</taxon>
        <taxon>Gammaproteobacteria</taxon>
        <taxon>Pseudomonadales</taxon>
        <taxon>Pseudomonadaceae</taxon>
        <taxon>Pseudomonas</taxon>
    </lineage>
</organism>
<keyword evidence="3 9" id="KW-0500">Molybdenum</keyword>
<evidence type="ECO:0000259" key="10">
    <source>
        <dbReference type="PROSITE" id="PS50893"/>
    </source>
</evidence>
<dbReference type="RefSeq" id="WP_318644137.1">
    <property type="nucleotide sequence ID" value="NZ_CP137892.1"/>
</dbReference>
<keyword evidence="5" id="KW-0547">Nucleotide-binding</keyword>
<dbReference type="InterPro" id="IPR003593">
    <property type="entry name" value="AAA+_ATPase"/>
</dbReference>
<dbReference type="InterPro" id="IPR004606">
    <property type="entry name" value="Mop_domain"/>
</dbReference>
<evidence type="ECO:0000256" key="8">
    <source>
        <dbReference type="ARBA" id="ARBA00023136"/>
    </source>
</evidence>
<protein>
    <submittedName>
        <fullName evidence="12">Molybdenum ABC transporter ATP-binding protein</fullName>
    </submittedName>
</protein>
<dbReference type="PROSITE" id="PS00211">
    <property type="entry name" value="ABC_TRANSPORTER_1"/>
    <property type="match status" value="1"/>
</dbReference>
<keyword evidence="6 12" id="KW-0067">ATP-binding</keyword>
<evidence type="ECO:0000256" key="2">
    <source>
        <dbReference type="ARBA" id="ARBA00022475"/>
    </source>
</evidence>
<evidence type="ECO:0000256" key="6">
    <source>
        <dbReference type="ARBA" id="ARBA00022840"/>
    </source>
</evidence>
<dbReference type="InterPro" id="IPR008995">
    <property type="entry name" value="Mo/tungstate-bd_C_term_dom"/>
</dbReference>
<dbReference type="Gene3D" id="2.40.50.100">
    <property type="match status" value="1"/>
</dbReference>
<keyword evidence="1" id="KW-0813">Transport</keyword>
<evidence type="ECO:0000313" key="12">
    <source>
        <dbReference type="EMBL" id="WPC04997.1"/>
    </source>
</evidence>
<proteinExistence type="predicted"/>